<dbReference type="GO" id="GO:0002161">
    <property type="term" value="F:aminoacyl-tRNA deacylase activity"/>
    <property type="evidence" value="ECO:0007669"/>
    <property type="project" value="InterPro"/>
</dbReference>
<keyword evidence="5 9" id="KW-0067">ATP-binding</keyword>
<dbReference type="EMBL" id="RQYT01000027">
    <property type="protein sequence ID" value="RRD48899.1"/>
    <property type="molecule type" value="Genomic_DNA"/>
</dbReference>
<evidence type="ECO:0000313" key="16">
    <source>
        <dbReference type="Proteomes" id="UP000280935"/>
    </source>
</evidence>
<dbReference type="SUPFAM" id="SSF50677">
    <property type="entry name" value="ValRS/IleRS/LeuRS editing domain"/>
    <property type="match status" value="1"/>
</dbReference>
<evidence type="ECO:0000256" key="4">
    <source>
        <dbReference type="ARBA" id="ARBA00022741"/>
    </source>
</evidence>
<comment type="similarity">
    <text evidence="1 9 10">Belongs to the class-I aminoacyl-tRNA synthetase family.</text>
</comment>
<dbReference type="InterPro" id="IPR014729">
    <property type="entry name" value="Rossmann-like_a/b/a_fold"/>
</dbReference>
<evidence type="ECO:0000256" key="3">
    <source>
        <dbReference type="ARBA" id="ARBA00022598"/>
    </source>
</evidence>
<evidence type="ECO:0000256" key="2">
    <source>
        <dbReference type="ARBA" id="ARBA00022490"/>
    </source>
</evidence>
<keyword evidence="2 9" id="KW-0963">Cytoplasm</keyword>
<dbReference type="PRINTS" id="PR00985">
    <property type="entry name" value="TRNASYNTHLEU"/>
</dbReference>
<dbReference type="RefSeq" id="WP_125228469.1">
    <property type="nucleotide sequence ID" value="NZ_RQYT01000027.1"/>
</dbReference>
<feature type="domain" description="Leucyl-tRNA synthetase editing" evidence="14">
    <location>
        <begin position="286"/>
        <end position="486"/>
    </location>
</feature>
<evidence type="ECO:0000259" key="14">
    <source>
        <dbReference type="Pfam" id="PF13603"/>
    </source>
</evidence>
<keyword evidence="7 9" id="KW-0030">Aminoacyl-tRNA synthetase</keyword>
<sequence>MSEPSFRYTAELAGRIETEWQDRWEQEGTFHSPNPSGVWADPAAVATRGEKLFILDMFPYPSGAGLHVGHPLGYIATDTYARYQRMKGHNVLHALGYDAFGLPAEQYAVQTGQHPRITTESNVANMRRQLRRLGLAHDPRRGVSTTDVDFYRWTQWIFLQVFNAWYDEKADRARHVDELIAEFASGQRPTPSGQPWADLDPTERRRVVDSYRLAYLSEAPVNWCPGLGTVLANEEITNEGRSEVGNFPVFKRDMSQWMMRITAYADRLLADLEKVDWPEKVKAMQRNWIGRSEGARVLFTEATTGEQIEVFTTRPDTLFGATFMVLAPEHPLADLAAPEWPEGTDPKWTGGHASPAEAVQAYREQAARKTDAERRVETKEKSGLFTGRFAVNPVDGRAIPIFIADYVMMGYGTGAIMAVPSGDQRDFEFATQYHLPIIHTVTPGPEHDGTSAWTGDGAVINSENSEISLNGMTVADAKAAITAWLEAKGLGEASVTYRLRDWLFSRQRYWGEPFPIVYDEAGLPIALPESMLPVTLPEVSDYKPQALDPDDKDSDPQPPLSRATDWTTVELDLGDGVRSYRREVNVMPQWAGSCWYEMRYLDPANQERFVDEEVERYWMGPRGEGDVGGVDLYVGGVEHAVLHLLYARFWHKVLFDLGHVSSAEPFRRLFNQGYIQAYAYRDDRGQPVPADEVEEIEENGVTRYVWQGQDVKREYGKMGKSLKNIVTPDLMYELYGADTFRLYEMGMGPLDQSKPWETRAIVGSQRFLQRLWRNVVDETTGEVHVSDDALDDATLRAMHKTIDAVGRDYDALSFNTAIARLTEYNSALTKLDRVPRAAVEPLVLMVAPLAPHIAEELWHRLGHEQSLAHEPFPTADPALVADDTVTAVVQVRGKVRAQFEVSVDITEEELEGLALAHPRILKEIPNGVRKVIVRAPKLVNVVPA</sequence>
<dbReference type="InterPro" id="IPR001412">
    <property type="entry name" value="aa-tRNA-synth_I_CS"/>
</dbReference>
<dbReference type="PANTHER" id="PTHR43740">
    <property type="entry name" value="LEUCYL-TRNA SYNTHETASE"/>
    <property type="match status" value="1"/>
</dbReference>
<feature type="short sequence motif" description="'KMSKS' region" evidence="9">
    <location>
        <begin position="717"/>
        <end position="721"/>
    </location>
</feature>
<dbReference type="InterPro" id="IPR009080">
    <property type="entry name" value="tRNAsynth_Ia_anticodon-bd"/>
</dbReference>
<comment type="subcellular location">
    <subcellularLocation>
        <location evidence="9">Cytoplasm</location>
    </subcellularLocation>
</comment>
<dbReference type="FunFam" id="3.40.50.620:FF:000056">
    <property type="entry name" value="Leucine--tRNA ligase"/>
    <property type="match status" value="1"/>
</dbReference>
<organism evidence="15 16">
    <name type="scientific">Arachnia propionica</name>
    <dbReference type="NCBI Taxonomy" id="1750"/>
    <lineage>
        <taxon>Bacteria</taxon>
        <taxon>Bacillati</taxon>
        <taxon>Actinomycetota</taxon>
        <taxon>Actinomycetes</taxon>
        <taxon>Propionibacteriales</taxon>
        <taxon>Propionibacteriaceae</taxon>
        <taxon>Arachnia</taxon>
    </lineage>
</organism>
<evidence type="ECO:0000259" key="12">
    <source>
        <dbReference type="Pfam" id="PF08264"/>
    </source>
</evidence>
<dbReference type="PROSITE" id="PS00178">
    <property type="entry name" value="AA_TRNA_LIGASE_I"/>
    <property type="match status" value="1"/>
</dbReference>
<evidence type="ECO:0000256" key="6">
    <source>
        <dbReference type="ARBA" id="ARBA00022917"/>
    </source>
</evidence>
<evidence type="ECO:0000256" key="1">
    <source>
        <dbReference type="ARBA" id="ARBA00005594"/>
    </source>
</evidence>
<dbReference type="HAMAP" id="MF_00049_B">
    <property type="entry name" value="Leu_tRNA_synth_B"/>
    <property type="match status" value="1"/>
</dbReference>
<keyword evidence="4 9" id="KW-0547">Nucleotide-binding</keyword>
<accession>A0A3P1WQK1</accession>
<feature type="domain" description="Methionyl/Leucyl tRNA synthetase" evidence="13">
    <location>
        <begin position="58"/>
        <end position="160"/>
    </location>
</feature>
<dbReference type="InterPro" id="IPR013155">
    <property type="entry name" value="M/V/L/I-tRNA-synth_anticd-bd"/>
</dbReference>
<dbReference type="AlphaFoldDB" id="A0A3P1WQK1"/>
<dbReference type="NCBIfam" id="TIGR00396">
    <property type="entry name" value="leuS_bact"/>
    <property type="match status" value="1"/>
</dbReference>
<dbReference type="EC" id="6.1.1.4" evidence="9"/>
<proteinExistence type="inferred from homology"/>
<feature type="region of interest" description="Disordered" evidence="11">
    <location>
        <begin position="541"/>
        <end position="565"/>
    </location>
</feature>
<reference evidence="15 16" key="1">
    <citation type="submission" date="2018-11" db="EMBL/GenBank/DDBJ databases">
        <title>Genomes From Bacteria Associated with the Canine Oral Cavity: a Test Case for Automated Genome-Based Taxonomic Assignment.</title>
        <authorList>
            <person name="Coil D.A."/>
            <person name="Jospin G."/>
            <person name="Darling A.E."/>
            <person name="Wallis C."/>
            <person name="Davis I.J."/>
            <person name="Harris S."/>
            <person name="Eisen J.A."/>
            <person name="Holcombe L.J."/>
            <person name="O'Flynn C."/>
        </authorList>
    </citation>
    <scope>NUCLEOTIDE SEQUENCE [LARGE SCALE GENOMIC DNA]</scope>
    <source>
        <strain evidence="15 16">OH2822_COT-296</strain>
    </source>
</reference>
<dbReference type="GO" id="GO:0005829">
    <property type="term" value="C:cytosol"/>
    <property type="evidence" value="ECO:0007669"/>
    <property type="project" value="TreeGrafter"/>
</dbReference>
<evidence type="ECO:0000256" key="7">
    <source>
        <dbReference type="ARBA" id="ARBA00023146"/>
    </source>
</evidence>
<dbReference type="GO" id="GO:0006429">
    <property type="term" value="P:leucyl-tRNA aminoacylation"/>
    <property type="evidence" value="ECO:0007669"/>
    <property type="project" value="UniProtKB-UniRule"/>
</dbReference>
<dbReference type="CDD" id="cd07958">
    <property type="entry name" value="Anticodon_Ia_Leu_BEm"/>
    <property type="match status" value="1"/>
</dbReference>
<evidence type="ECO:0000256" key="5">
    <source>
        <dbReference type="ARBA" id="ARBA00022840"/>
    </source>
</evidence>
<evidence type="ECO:0000256" key="8">
    <source>
        <dbReference type="ARBA" id="ARBA00047469"/>
    </source>
</evidence>
<feature type="domain" description="Methionyl/Valyl/Leucyl/Isoleucyl-tRNA synthetase anticodon-binding" evidence="12">
    <location>
        <begin position="794"/>
        <end position="906"/>
    </location>
</feature>
<dbReference type="GO" id="GO:0004823">
    <property type="term" value="F:leucine-tRNA ligase activity"/>
    <property type="evidence" value="ECO:0007669"/>
    <property type="project" value="UniProtKB-UniRule"/>
</dbReference>
<keyword evidence="3 9" id="KW-0436">Ligase</keyword>
<dbReference type="PANTHER" id="PTHR43740:SF2">
    <property type="entry name" value="LEUCINE--TRNA LIGASE, MITOCHONDRIAL"/>
    <property type="match status" value="1"/>
</dbReference>
<dbReference type="InterPro" id="IPR009008">
    <property type="entry name" value="Val/Leu/Ile-tRNA-synth_edit"/>
</dbReference>
<name>A0A3P1WQK1_9ACTN</name>
<dbReference type="Pfam" id="PF08264">
    <property type="entry name" value="Anticodon_1"/>
    <property type="match status" value="1"/>
</dbReference>
<evidence type="ECO:0000256" key="9">
    <source>
        <dbReference type="HAMAP-Rule" id="MF_00049"/>
    </source>
</evidence>
<dbReference type="Proteomes" id="UP000280935">
    <property type="component" value="Unassembled WGS sequence"/>
</dbReference>
<evidence type="ECO:0000313" key="15">
    <source>
        <dbReference type="EMBL" id="RRD48899.1"/>
    </source>
</evidence>
<dbReference type="Pfam" id="PF09334">
    <property type="entry name" value="tRNA-synt_1g"/>
    <property type="match status" value="1"/>
</dbReference>
<dbReference type="FunFam" id="1.10.730.10:FF:000011">
    <property type="entry name" value="Leucine--tRNA ligase chloroplastic/mitochondrial"/>
    <property type="match status" value="1"/>
</dbReference>
<dbReference type="SUPFAM" id="SSF47323">
    <property type="entry name" value="Anticodon-binding domain of a subclass of class I aminoacyl-tRNA synthetases"/>
    <property type="match status" value="1"/>
</dbReference>
<dbReference type="InterPro" id="IPR002302">
    <property type="entry name" value="Leu-tRNA-ligase"/>
</dbReference>
<dbReference type="SUPFAM" id="SSF52374">
    <property type="entry name" value="Nucleotidylyl transferase"/>
    <property type="match status" value="1"/>
</dbReference>
<dbReference type="InterPro" id="IPR025709">
    <property type="entry name" value="Leu_tRNA-synth_edit"/>
</dbReference>
<protein>
    <recommendedName>
        <fullName evidence="9">Leucine--tRNA ligase</fullName>
        <ecNumber evidence="9">6.1.1.4</ecNumber>
    </recommendedName>
    <alternativeName>
        <fullName evidence="9">Leucyl-tRNA synthetase</fullName>
        <shortName evidence="9">LeuRS</shortName>
    </alternativeName>
</protein>
<dbReference type="Gene3D" id="3.40.50.620">
    <property type="entry name" value="HUPs"/>
    <property type="match status" value="2"/>
</dbReference>
<comment type="catalytic activity">
    <reaction evidence="8 9">
        <text>tRNA(Leu) + L-leucine + ATP = L-leucyl-tRNA(Leu) + AMP + diphosphate</text>
        <dbReference type="Rhea" id="RHEA:11688"/>
        <dbReference type="Rhea" id="RHEA-COMP:9613"/>
        <dbReference type="Rhea" id="RHEA-COMP:9622"/>
        <dbReference type="ChEBI" id="CHEBI:30616"/>
        <dbReference type="ChEBI" id="CHEBI:33019"/>
        <dbReference type="ChEBI" id="CHEBI:57427"/>
        <dbReference type="ChEBI" id="CHEBI:78442"/>
        <dbReference type="ChEBI" id="CHEBI:78494"/>
        <dbReference type="ChEBI" id="CHEBI:456215"/>
        <dbReference type="EC" id="6.1.1.4"/>
    </reaction>
</comment>
<dbReference type="Gene3D" id="1.10.730.10">
    <property type="entry name" value="Isoleucyl-tRNA Synthetase, Domain 1"/>
    <property type="match status" value="2"/>
</dbReference>
<evidence type="ECO:0000256" key="11">
    <source>
        <dbReference type="SAM" id="MobiDB-lite"/>
    </source>
</evidence>
<dbReference type="Pfam" id="PF13603">
    <property type="entry name" value="tRNA-synt_1_2"/>
    <property type="match status" value="1"/>
</dbReference>
<dbReference type="FunFam" id="3.90.740.10:FF:000017">
    <property type="entry name" value="Leucine--tRNA ligase"/>
    <property type="match status" value="1"/>
</dbReference>
<dbReference type="OrthoDB" id="9810365at2"/>
<dbReference type="GO" id="GO:0005524">
    <property type="term" value="F:ATP binding"/>
    <property type="evidence" value="ECO:0007669"/>
    <property type="project" value="UniProtKB-UniRule"/>
</dbReference>
<dbReference type="Gene3D" id="3.90.740.10">
    <property type="entry name" value="Valyl/Leucyl/Isoleucyl-tRNA synthetase, editing domain"/>
    <property type="match status" value="1"/>
</dbReference>
<comment type="caution">
    <text evidence="15">The sequence shown here is derived from an EMBL/GenBank/DDBJ whole genome shotgun (WGS) entry which is preliminary data.</text>
</comment>
<evidence type="ECO:0000256" key="10">
    <source>
        <dbReference type="RuleBase" id="RU363039"/>
    </source>
</evidence>
<dbReference type="FunFam" id="3.40.50.620:FF:000087">
    <property type="entry name" value="Leucine--tRNA ligase"/>
    <property type="match status" value="1"/>
</dbReference>
<dbReference type="InterPro" id="IPR015413">
    <property type="entry name" value="Methionyl/Leucyl_tRNA_Synth"/>
</dbReference>
<feature type="binding site" evidence="9">
    <location>
        <position position="720"/>
    </location>
    <ligand>
        <name>ATP</name>
        <dbReference type="ChEBI" id="CHEBI:30616"/>
    </ligand>
</feature>
<evidence type="ECO:0000259" key="13">
    <source>
        <dbReference type="Pfam" id="PF09334"/>
    </source>
</evidence>
<keyword evidence="6 9" id="KW-0648">Protein biosynthesis</keyword>
<comment type="caution">
    <text evidence="9">Lacks conserved residue(s) required for the propagation of feature annotation.</text>
</comment>
<dbReference type="FunFam" id="3.40.50.620:FF:000060">
    <property type="entry name" value="Leucine--tRNA ligase"/>
    <property type="match status" value="1"/>
</dbReference>
<gene>
    <name evidence="9" type="primary">leuS</name>
    <name evidence="15" type="ORF">EII35_10750</name>
</gene>